<organism evidence="2 3">
    <name type="scientific">Halalkalicoccus paucihalophilus</name>
    <dbReference type="NCBI Taxonomy" id="1008153"/>
    <lineage>
        <taxon>Archaea</taxon>
        <taxon>Methanobacteriati</taxon>
        <taxon>Methanobacteriota</taxon>
        <taxon>Stenosarchaea group</taxon>
        <taxon>Halobacteria</taxon>
        <taxon>Halobacteriales</taxon>
        <taxon>Halococcaceae</taxon>
        <taxon>Halalkalicoccus</taxon>
    </lineage>
</organism>
<evidence type="ECO:0000313" key="3">
    <source>
        <dbReference type="Proteomes" id="UP000075321"/>
    </source>
</evidence>
<dbReference type="EMBL" id="LTAZ01000005">
    <property type="protein sequence ID" value="KYH25926.1"/>
    <property type="molecule type" value="Genomic_DNA"/>
</dbReference>
<dbReference type="InterPro" id="IPR055985">
    <property type="entry name" value="DUF7563"/>
</dbReference>
<keyword evidence="3" id="KW-1185">Reference proteome</keyword>
<protein>
    <submittedName>
        <fullName evidence="2">Uncharacterized protein</fullName>
    </submittedName>
</protein>
<proteinExistence type="predicted"/>
<reference evidence="2 3" key="1">
    <citation type="submission" date="2016-02" db="EMBL/GenBank/DDBJ databases">
        <title>Genome sequence of Halalkalicoccus paucihalophilus DSM 24557.</title>
        <authorList>
            <person name="Poehlein A."/>
            <person name="Daniel R."/>
        </authorList>
    </citation>
    <scope>NUCLEOTIDE SEQUENCE [LARGE SCALE GENOMIC DNA]</scope>
    <source>
        <strain evidence="2 3">DSM 24557</strain>
    </source>
</reference>
<comment type="caution">
    <text evidence="2">The sequence shown here is derived from an EMBL/GenBank/DDBJ whole genome shotgun (WGS) entry which is preliminary data.</text>
</comment>
<dbReference type="Pfam" id="PF24444">
    <property type="entry name" value="DUF7563"/>
    <property type="match status" value="1"/>
</dbReference>
<sequence length="120" mass="13725">MSQCNECGNHVTADFHRVFADNEGGPLRVSGVYEHDRYQKRECRRSLIGRRVRIEPRADTIHSSALGLTDDQHRQARSDDGFGRTPEEDRLERRFPLRAHDDEVDPVLVAVGSDHLRGHP</sequence>
<dbReference type="AlphaFoldDB" id="A0A151AE28"/>
<name>A0A151AE28_9EURY</name>
<dbReference type="Proteomes" id="UP000075321">
    <property type="component" value="Unassembled WGS sequence"/>
</dbReference>
<accession>A0A151AE28</accession>
<feature type="region of interest" description="Disordered" evidence="1">
    <location>
        <begin position="63"/>
        <end position="97"/>
    </location>
</feature>
<evidence type="ECO:0000313" key="2">
    <source>
        <dbReference type="EMBL" id="KYH25926.1"/>
    </source>
</evidence>
<feature type="compositionally biased region" description="Basic and acidic residues" evidence="1">
    <location>
        <begin position="70"/>
        <end position="97"/>
    </location>
</feature>
<evidence type="ECO:0000256" key="1">
    <source>
        <dbReference type="SAM" id="MobiDB-lite"/>
    </source>
</evidence>
<gene>
    <name evidence="2" type="ORF">HAPAU_26040</name>
</gene>